<dbReference type="Ensembl" id="ENSECAT00000138488.1">
    <property type="protein sequence ID" value="ENSECAP00000088977.1"/>
    <property type="gene ID" value="ENSECAG00000019625.4"/>
</dbReference>
<sequence>MGESLCLAGRPARLLPAALSPCPAPGLSEHWQHLRVLCCFSGFDVLLAMLFHSAHMLVLLCTHTLNLTAPLSPARRPMCLCLLGESGACSVPLGPPCPAVCLADEPVEGSGQWMNVKEEHTLGDSPGHVVTSFLGRKNTLVLQGSDQSHPAQIHCLELFSRMNSLLVYVGHEVFESYFPFQWKLGDDQSHREHLTQNIVATALWVLIAYILYKKKIFWKI</sequence>
<keyword evidence="1" id="KW-1133">Transmembrane helix</keyword>
<proteinExistence type="predicted"/>
<accession>A0A9L0TQQ6</accession>
<keyword evidence="1" id="KW-0812">Transmembrane</keyword>
<dbReference type="AlphaFoldDB" id="A0A9L0TQQ6"/>
<protein>
    <submittedName>
        <fullName evidence="2">Heparan-alpha-glucosaminide N-acetyltransferase</fullName>
    </submittedName>
</protein>
<evidence type="ECO:0000313" key="2">
    <source>
        <dbReference type="Ensembl" id="ENSECAP00000088977.1"/>
    </source>
</evidence>
<reference evidence="2" key="3">
    <citation type="submission" date="2025-09" db="UniProtKB">
        <authorList>
            <consortium name="Ensembl"/>
        </authorList>
    </citation>
    <scope>IDENTIFICATION</scope>
    <source>
        <strain evidence="2">Thoroughbred</strain>
    </source>
</reference>
<keyword evidence="1" id="KW-0472">Membrane</keyword>
<name>A0A9L0TQQ6_HORSE</name>
<evidence type="ECO:0000313" key="3">
    <source>
        <dbReference type="Proteomes" id="UP000002281"/>
    </source>
</evidence>
<organism evidence="2 3">
    <name type="scientific">Equus caballus</name>
    <name type="common">Horse</name>
    <dbReference type="NCBI Taxonomy" id="9796"/>
    <lineage>
        <taxon>Eukaryota</taxon>
        <taxon>Metazoa</taxon>
        <taxon>Chordata</taxon>
        <taxon>Craniata</taxon>
        <taxon>Vertebrata</taxon>
        <taxon>Euteleostomi</taxon>
        <taxon>Mammalia</taxon>
        <taxon>Eutheria</taxon>
        <taxon>Laurasiatheria</taxon>
        <taxon>Perissodactyla</taxon>
        <taxon>Equidae</taxon>
        <taxon>Equus</taxon>
    </lineage>
</organism>
<dbReference type="Proteomes" id="UP000002281">
    <property type="component" value="Chromosome 27"/>
</dbReference>
<gene>
    <name evidence="2" type="primary">HGSNAT</name>
</gene>
<reference evidence="2" key="2">
    <citation type="submission" date="2025-08" db="UniProtKB">
        <authorList>
            <consortium name="Ensembl"/>
        </authorList>
    </citation>
    <scope>IDENTIFICATION</scope>
    <source>
        <strain evidence="2">Thoroughbred</strain>
    </source>
</reference>
<keyword evidence="3" id="KW-1185">Reference proteome</keyword>
<evidence type="ECO:0000256" key="1">
    <source>
        <dbReference type="SAM" id="Phobius"/>
    </source>
</evidence>
<feature type="transmembrane region" description="Helical" evidence="1">
    <location>
        <begin position="194"/>
        <end position="212"/>
    </location>
</feature>
<dbReference type="GeneTree" id="ENSGT00390000001491"/>
<reference evidence="2 3" key="1">
    <citation type="journal article" date="2009" name="Science">
        <title>Genome sequence, comparative analysis, and population genetics of the domestic horse.</title>
        <authorList>
            <consortium name="Broad Institute Genome Sequencing Platform"/>
            <consortium name="Broad Institute Whole Genome Assembly Team"/>
            <person name="Wade C.M."/>
            <person name="Giulotto E."/>
            <person name="Sigurdsson S."/>
            <person name="Zoli M."/>
            <person name="Gnerre S."/>
            <person name="Imsland F."/>
            <person name="Lear T.L."/>
            <person name="Adelson D.L."/>
            <person name="Bailey E."/>
            <person name="Bellone R.R."/>
            <person name="Bloecker H."/>
            <person name="Distl O."/>
            <person name="Edgar R.C."/>
            <person name="Garber M."/>
            <person name="Leeb T."/>
            <person name="Mauceli E."/>
            <person name="MacLeod J.N."/>
            <person name="Penedo M.C.T."/>
            <person name="Raison J.M."/>
            <person name="Sharpe T."/>
            <person name="Vogel J."/>
            <person name="Andersson L."/>
            <person name="Antczak D.F."/>
            <person name="Biagi T."/>
            <person name="Binns M.M."/>
            <person name="Chowdhary B.P."/>
            <person name="Coleman S.J."/>
            <person name="Della Valle G."/>
            <person name="Fryc S."/>
            <person name="Guerin G."/>
            <person name="Hasegawa T."/>
            <person name="Hill E.W."/>
            <person name="Jurka J."/>
            <person name="Kiialainen A."/>
            <person name="Lindgren G."/>
            <person name="Liu J."/>
            <person name="Magnani E."/>
            <person name="Mickelson J.R."/>
            <person name="Murray J."/>
            <person name="Nergadze S.G."/>
            <person name="Onofrio R."/>
            <person name="Pedroni S."/>
            <person name="Piras M.F."/>
            <person name="Raudsepp T."/>
            <person name="Rocchi M."/>
            <person name="Roeed K.H."/>
            <person name="Ryder O.A."/>
            <person name="Searle S."/>
            <person name="Skow L."/>
            <person name="Swinburne J.E."/>
            <person name="Syvaenen A.C."/>
            <person name="Tozaki T."/>
            <person name="Valberg S.J."/>
            <person name="Vaudin M."/>
            <person name="White J.R."/>
            <person name="Zody M.C."/>
            <person name="Lander E.S."/>
            <person name="Lindblad-Toh K."/>
        </authorList>
    </citation>
    <scope>NUCLEOTIDE SEQUENCE [LARGE SCALE GENOMIC DNA]</scope>
    <source>
        <strain evidence="2 3">Thoroughbred</strain>
    </source>
</reference>